<dbReference type="KEGG" id="cre:CHLRE_11g467747v5"/>
<dbReference type="ExpressionAtlas" id="A0A2K3D7Y4">
    <property type="expression patterns" value="baseline and differential"/>
</dbReference>
<dbReference type="GeneID" id="66055262"/>
<evidence type="ECO:0000313" key="3">
    <source>
        <dbReference type="Proteomes" id="UP000006906"/>
    </source>
</evidence>
<dbReference type="EMBL" id="CM008972">
    <property type="protein sequence ID" value="PNW76626.1"/>
    <property type="molecule type" value="Genomic_DNA"/>
</dbReference>
<evidence type="ECO:0000256" key="1">
    <source>
        <dbReference type="SAM" id="MobiDB-lite"/>
    </source>
</evidence>
<feature type="region of interest" description="Disordered" evidence="1">
    <location>
        <begin position="102"/>
        <end position="122"/>
    </location>
</feature>
<feature type="region of interest" description="Disordered" evidence="1">
    <location>
        <begin position="146"/>
        <end position="197"/>
    </location>
</feature>
<dbReference type="Pfam" id="PF10173">
    <property type="entry name" value="Mit_KHE1"/>
    <property type="match status" value="1"/>
</dbReference>
<feature type="compositionally biased region" description="Gly residues" evidence="1">
    <location>
        <begin position="311"/>
        <end position="320"/>
    </location>
</feature>
<dbReference type="OrthoDB" id="5562676at2759"/>
<dbReference type="AlphaFoldDB" id="A0A2K3D7Y4"/>
<evidence type="ECO:0000313" key="2">
    <source>
        <dbReference type="EMBL" id="PNW76626.1"/>
    </source>
</evidence>
<dbReference type="RefSeq" id="XP_042919504.1">
    <property type="nucleotide sequence ID" value="XM_043067507.1"/>
</dbReference>
<feature type="region of interest" description="Disordered" evidence="1">
    <location>
        <begin position="219"/>
        <end position="244"/>
    </location>
</feature>
<feature type="compositionally biased region" description="Gly residues" evidence="1">
    <location>
        <begin position="383"/>
        <end position="398"/>
    </location>
</feature>
<feature type="region of interest" description="Disordered" evidence="1">
    <location>
        <begin position="367"/>
        <end position="416"/>
    </location>
</feature>
<proteinExistence type="predicted"/>
<keyword evidence="3" id="KW-1185">Reference proteome</keyword>
<reference evidence="2 3" key="1">
    <citation type="journal article" date="2007" name="Science">
        <title>The Chlamydomonas genome reveals the evolution of key animal and plant functions.</title>
        <authorList>
            <person name="Merchant S.S."/>
            <person name="Prochnik S.E."/>
            <person name="Vallon O."/>
            <person name="Harris E.H."/>
            <person name="Karpowicz S.J."/>
            <person name="Witman G.B."/>
            <person name="Terry A."/>
            <person name="Salamov A."/>
            <person name="Fritz-Laylin L.K."/>
            <person name="Marechal-Drouard L."/>
            <person name="Marshall W.F."/>
            <person name="Qu L.H."/>
            <person name="Nelson D.R."/>
            <person name="Sanderfoot A.A."/>
            <person name="Spalding M.H."/>
            <person name="Kapitonov V.V."/>
            <person name="Ren Q."/>
            <person name="Ferris P."/>
            <person name="Lindquist E."/>
            <person name="Shapiro H."/>
            <person name="Lucas S.M."/>
            <person name="Grimwood J."/>
            <person name="Schmutz J."/>
            <person name="Cardol P."/>
            <person name="Cerutti H."/>
            <person name="Chanfreau G."/>
            <person name="Chen C.L."/>
            <person name="Cognat V."/>
            <person name="Croft M.T."/>
            <person name="Dent R."/>
            <person name="Dutcher S."/>
            <person name="Fernandez E."/>
            <person name="Fukuzawa H."/>
            <person name="Gonzalez-Ballester D."/>
            <person name="Gonzalez-Halphen D."/>
            <person name="Hallmann A."/>
            <person name="Hanikenne M."/>
            <person name="Hippler M."/>
            <person name="Inwood W."/>
            <person name="Jabbari K."/>
            <person name="Kalanon M."/>
            <person name="Kuras R."/>
            <person name="Lefebvre P.A."/>
            <person name="Lemaire S.D."/>
            <person name="Lobanov A.V."/>
            <person name="Lohr M."/>
            <person name="Manuell A."/>
            <person name="Meier I."/>
            <person name="Mets L."/>
            <person name="Mittag M."/>
            <person name="Mittelmeier T."/>
            <person name="Moroney J.V."/>
            <person name="Moseley J."/>
            <person name="Napoli C."/>
            <person name="Nedelcu A.M."/>
            <person name="Niyogi K."/>
            <person name="Novoselov S.V."/>
            <person name="Paulsen I.T."/>
            <person name="Pazour G."/>
            <person name="Purton S."/>
            <person name="Ral J.P."/>
            <person name="Riano-Pachon D.M."/>
            <person name="Riekhof W."/>
            <person name="Rymarquis L."/>
            <person name="Schroda M."/>
            <person name="Stern D."/>
            <person name="Umen J."/>
            <person name="Willows R."/>
            <person name="Wilson N."/>
            <person name="Zimmer S.L."/>
            <person name="Allmer J."/>
            <person name="Balk J."/>
            <person name="Bisova K."/>
            <person name="Chen C.J."/>
            <person name="Elias M."/>
            <person name="Gendler K."/>
            <person name="Hauser C."/>
            <person name="Lamb M.R."/>
            <person name="Ledford H."/>
            <person name="Long J.C."/>
            <person name="Minagawa J."/>
            <person name="Page M.D."/>
            <person name="Pan J."/>
            <person name="Pootakham W."/>
            <person name="Roje S."/>
            <person name="Rose A."/>
            <person name="Stahlberg E."/>
            <person name="Terauchi A.M."/>
            <person name="Yang P."/>
            <person name="Ball S."/>
            <person name="Bowler C."/>
            <person name="Dieckmann C.L."/>
            <person name="Gladyshev V.N."/>
            <person name="Green P."/>
            <person name="Jorgensen R."/>
            <person name="Mayfield S."/>
            <person name="Mueller-Roeber B."/>
            <person name="Rajamani S."/>
            <person name="Sayre R.T."/>
            <person name="Brokstein P."/>
            <person name="Dubchak I."/>
            <person name="Goodstein D."/>
            <person name="Hornick L."/>
            <person name="Huang Y.W."/>
            <person name="Jhaveri J."/>
            <person name="Luo Y."/>
            <person name="Martinez D."/>
            <person name="Ngau W.C."/>
            <person name="Otillar B."/>
            <person name="Poliakov A."/>
            <person name="Porter A."/>
            <person name="Szajkowski L."/>
            <person name="Werner G."/>
            <person name="Zhou K."/>
            <person name="Grigoriev I.V."/>
            <person name="Rokhsar D.S."/>
            <person name="Grossman A.R."/>
        </authorList>
    </citation>
    <scope>NUCLEOTIDE SEQUENCE [LARGE SCALE GENOMIC DNA]</scope>
    <source>
        <strain evidence="3">CC-503</strain>
    </source>
</reference>
<accession>A0A2K3D7Y4</accession>
<gene>
    <name evidence="2" type="ORF">CHLRE_11g467747v5</name>
</gene>
<sequence length="693" mass="68980">MFGAYARVTNDDSDDEGGTASRLLRETAAGPPPSVAPAVVTSTASLRGRTQQAVQQRKGGPASGSGGWLDGSAVGAGPASAASTSAAATAGAANLIDFSEDAVPPRAAGGRPDSKTRGGRAAAKQDVELVCMNPTDPFEFLVQQTAAQPPPPTYTGSPDASVAAARPQGQHPLDFGFDDLASGGATSSSTAPAAAPAGGAASLFPNFGTFTDLLGSMTGSAPAAVPSTSGHGTDSASAAAAGGGGGGGGMWGFGGTTGAGPMAKGHAHSQSAAGIDDLLAQQRAMREAADGVGGGAGGGSGTAAAAAAAAGAGGSRGGPQHGLPPHGHGQHRAPAVFDPFGDCSAPSNGSYGPSGAPGARAGAYYSAGGRGSAAGSGDEAAGGAHGRGRAAGGGGGTAGAALAPGEDPVEPGGGGGTGYAVGSRELLLYAVPLFKDRLVFLPVVTWKDEEDTSTVMGKVNAGLNGVQQSISGMWHSLKDKGNLPAKIYKAGQAILENMNAEERLMRNIPKRANKLVVHHPACVPPDEIQDQLTALTSTFCYKSAGKAAAAGVMLPVAVGLELIAVPGIGWYTAYQLFKSTSAAAGGSRLNNYLKSDKREVRICYSPEPKMDLYILKARLSPDGVLGGEDIEDFCHDLREPQLLHPLTELRNRHLKKTQTMNADYALLPMNAPDGEDPYSASGGGAAAGGKKKD</sequence>
<dbReference type="Gramene" id="PNW76626">
    <property type="protein sequence ID" value="PNW76626"/>
    <property type="gene ID" value="CHLRE_11g467747v5"/>
</dbReference>
<name>A0A2K3D7Y4_CHLRE</name>
<protein>
    <submittedName>
        <fullName evidence="2">Uncharacterized protein</fullName>
    </submittedName>
</protein>
<organism evidence="2 3">
    <name type="scientific">Chlamydomonas reinhardtii</name>
    <name type="common">Chlamydomonas smithii</name>
    <dbReference type="NCBI Taxonomy" id="3055"/>
    <lineage>
        <taxon>Eukaryota</taxon>
        <taxon>Viridiplantae</taxon>
        <taxon>Chlorophyta</taxon>
        <taxon>core chlorophytes</taxon>
        <taxon>Chlorophyceae</taxon>
        <taxon>CS clade</taxon>
        <taxon>Chlamydomonadales</taxon>
        <taxon>Chlamydomonadaceae</taxon>
        <taxon>Chlamydomonas</taxon>
    </lineage>
</organism>
<feature type="region of interest" description="Disordered" evidence="1">
    <location>
        <begin position="671"/>
        <end position="693"/>
    </location>
</feature>
<feature type="compositionally biased region" description="Low complexity" evidence="1">
    <location>
        <begin position="181"/>
        <end position="197"/>
    </location>
</feature>
<dbReference type="InterPro" id="IPR018786">
    <property type="entry name" value="Mit_KHE1"/>
</dbReference>
<dbReference type="InParanoid" id="A0A2K3D7Y4"/>
<dbReference type="Proteomes" id="UP000006906">
    <property type="component" value="Chromosome 11"/>
</dbReference>
<feature type="compositionally biased region" description="Low complexity" evidence="1">
    <location>
        <begin position="227"/>
        <end position="240"/>
    </location>
</feature>
<feature type="region of interest" description="Disordered" evidence="1">
    <location>
        <begin position="1"/>
        <end position="79"/>
    </location>
</feature>
<feature type="compositionally biased region" description="Low complexity" evidence="1">
    <location>
        <begin position="36"/>
        <end position="45"/>
    </location>
</feature>
<feature type="region of interest" description="Disordered" evidence="1">
    <location>
        <begin position="308"/>
        <end position="341"/>
    </location>
</feature>